<evidence type="ECO:0000313" key="2">
    <source>
        <dbReference type="Proteomes" id="UP000240760"/>
    </source>
</evidence>
<keyword evidence="2" id="KW-1185">Reference proteome</keyword>
<reference evidence="1 2" key="1">
    <citation type="submission" date="2016-07" db="EMBL/GenBank/DDBJ databases">
        <title>Multiple horizontal gene transfer events from other fungi enriched the ability of initially mycotrophic Trichoderma (Ascomycota) to feed on dead plant biomass.</title>
        <authorList>
            <consortium name="DOE Joint Genome Institute"/>
            <person name="Aerts A."/>
            <person name="Atanasova L."/>
            <person name="Chenthamara K."/>
            <person name="Zhang J."/>
            <person name="Grujic M."/>
            <person name="Henrissat B."/>
            <person name="Kuo A."/>
            <person name="Salamov A."/>
            <person name="Lipzen A."/>
            <person name="Labutti K."/>
            <person name="Barry K."/>
            <person name="Miao Y."/>
            <person name="Rahimi M.J."/>
            <person name="Shen Q."/>
            <person name="Grigoriev I.V."/>
            <person name="Kubicek C.P."/>
            <person name="Druzhinina I.S."/>
        </authorList>
    </citation>
    <scope>NUCLEOTIDE SEQUENCE [LARGE SCALE GENOMIC DNA]</scope>
    <source>
        <strain evidence="1 2">ATCC 18648</strain>
    </source>
</reference>
<dbReference type="Proteomes" id="UP000240760">
    <property type="component" value="Unassembled WGS sequence"/>
</dbReference>
<dbReference type="EMBL" id="KZ679126">
    <property type="protein sequence ID" value="PTB81826.1"/>
    <property type="molecule type" value="Genomic_DNA"/>
</dbReference>
<dbReference type="AlphaFoldDB" id="A0A2T4CJT8"/>
<protein>
    <submittedName>
        <fullName evidence="1">Uncharacterized protein</fullName>
    </submittedName>
</protein>
<proteinExistence type="predicted"/>
<evidence type="ECO:0000313" key="1">
    <source>
        <dbReference type="EMBL" id="PTB81826.1"/>
    </source>
</evidence>
<sequence length="204" mass="23207">MPSLLLIVCMDGARRTTREGTPCMATLSIRVVRRLCTWQWRKRGQHEPQGEKTRTQKTTIGWPIVEPAVPGSTRTLGFPVRSDSNRPSTYTESAILCKRWQPSVLFHTVRHAGHLTNDCRQQVPWVRGKMFIEPFVSPASSARAASSGPREKRKHILVKGWDIRQGVRDYLSSHRTLPVRTVVSARKIWGSTAPSERLRRTSSR</sequence>
<gene>
    <name evidence="1" type="ORF">M440DRAFT_1024762</name>
</gene>
<accession>A0A2T4CJT8</accession>
<name>A0A2T4CJT8_TRILO</name>
<organism evidence="1 2">
    <name type="scientific">Trichoderma longibrachiatum ATCC 18648</name>
    <dbReference type="NCBI Taxonomy" id="983965"/>
    <lineage>
        <taxon>Eukaryota</taxon>
        <taxon>Fungi</taxon>
        <taxon>Dikarya</taxon>
        <taxon>Ascomycota</taxon>
        <taxon>Pezizomycotina</taxon>
        <taxon>Sordariomycetes</taxon>
        <taxon>Hypocreomycetidae</taxon>
        <taxon>Hypocreales</taxon>
        <taxon>Hypocreaceae</taxon>
        <taxon>Trichoderma</taxon>
    </lineage>
</organism>